<organism evidence="4 5">
    <name type="scientific">Amphiprion ocellaris</name>
    <name type="common">Clown anemonefish</name>
    <dbReference type="NCBI Taxonomy" id="80972"/>
    <lineage>
        <taxon>Eukaryota</taxon>
        <taxon>Metazoa</taxon>
        <taxon>Chordata</taxon>
        <taxon>Craniata</taxon>
        <taxon>Vertebrata</taxon>
        <taxon>Euteleostomi</taxon>
        <taxon>Actinopterygii</taxon>
        <taxon>Neopterygii</taxon>
        <taxon>Teleostei</taxon>
        <taxon>Neoteleostei</taxon>
        <taxon>Acanthomorphata</taxon>
        <taxon>Ovalentaria</taxon>
        <taxon>Pomacentridae</taxon>
        <taxon>Amphiprion</taxon>
    </lineage>
</organism>
<feature type="domain" description="C-type lectin" evidence="3">
    <location>
        <begin position="38"/>
        <end position="155"/>
    </location>
</feature>
<dbReference type="InterPro" id="IPR016187">
    <property type="entry name" value="CTDL_fold"/>
</dbReference>
<reference evidence="4 5" key="1">
    <citation type="submission" date="2022-01" db="EMBL/GenBank/DDBJ databases">
        <title>A chromosome-scale genome assembly of the false clownfish, Amphiprion ocellaris.</title>
        <authorList>
            <person name="Ryu T."/>
        </authorList>
    </citation>
    <scope>NUCLEOTIDE SEQUENCE [LARGE SCALE GENOMIC DNA]</scope>
</reference>
<reference evidence="4" key="2">
    <citation type="submission" date="2025-08" db="UniProtKB">
        <authorList>
            <consortium name="Ensembl"/>
        </authorList>
    </citation>
    <scope>IDENTIFICATION</scope>
</reference>
<dbReference type="AlphaFoldDB" id="A0A3Q1C4T7"/>
<dbReference type="InterPro" id="IPR018378">
    <property type="entry name" value="C-type_lectin_CS"/>
</dbReference>
<feature type="signal peptide" evidence="2">
    <location>
        <begin position="1"/>
        <end position="20"/>
    </location>
</feature>
<evidence type="ECO:0000313" key="4">
    <source>
        <dbReference type="Ensembl" id="ENSAOCP00000015301.2"/>
    </source>
</evidence>
<dbReference type="InterPro" id="IPR001304">
    <property type="entry name" value="C-type_lectin-like"/>
</dbReference>
<dbReference type="GeneTree" id="ENSGT01050000244842"/>
<dbReference type="Proteomes" id="UP001501940">
    <property type="component" value="Chromosome 17"/>
</dbReference>
<keyword evidence="2" id="KW-0732">Signal</keyword>
<dbReference type="PROSITE" id="PS00615">
    <property type="entry name" value="C_TYPE_LECTIN_1"/>
    <property type="match status" value="1"/>
</dbReference>
<reference evidence="4" key="3">
    <citation type="submission" date="2025-09" db="UniProtKB">
        <authorList>
            <consortium name="Ensembl"/>
        </authorList>
    </citation>
    <scope>IDENTIFICATION</scope>
</reference>
<dbReference type="Ensembl" id="ENSAOCT00000023938.2">
    <property type="protein sequence ID" value="ENSAOCP00000015301.2"/>
    <property type="gene ID" value="ENSAOCG00000020238.2"/>
</dbReference>
<dbReference type="SMART" id="SM00034">
    <property type="entry name" value="CLECT"/>
    <property type="match status" value="1"/>
</dbReference>
<dbReference type="CDD" id="cd00037">
    <property type="entry name" value="CLECT"/>
    <property type="match status" value="1"/>
</dbReference>
<dbReference type="PROSITE" id="PS50041">
    <property type="entry name" value="C_TYPE_LECTIN_2"/>
    <property type="match status" value="1"/>
</dbReference>
<proteinExistence type="predicted"/>
<keyword evidence="5" id="KW-1185">Reference proteome</keyword>
<dbReference type="Gene3D" id="3.10.100.10">
    <property type="entry name" value="Mannose-Binding Protein A, subunit A"/>
    <property type="match status" value="1"/>
</dbReference>
<evidence type="ECO:0000259" key="3">
    <source>
        <dbReference type="PROSITE" id="PS50041"/>
    </source>
</evidence>
<evidence type="ECO:0000313" key="5">
    <source>
        <dbReference type="Proteomes" id="UP001501940"/>
    </source>
</evidence>
<protein>
    <recommendedName>
        <fullName evidence="3">C-type lectin domain-containing protein</fullName>
    </recommendedName>
</protein>
<dbReference type="Pfam" id="PF00059">
    <property type="entry name" value="Lectin_C"/>
    <property type="match status" value="1"/>
</dbReference>
<keyword evidence="1" id="KW-1015">Disulfide bond</keyword>
<evidence type="ECO:0000256" key="2">
    <source>
        <dbReference type="SAM" id="SignalP"/>
    </source>
</evidence>
<dbReference type="InterPro" id="IPR050111">
    <property type="entry name" value="C-type_lectin/snaclec_domain"/>
</dbReference>
<dbReference type="PANTHER" id="PTHR22803">
    <property type="entry name" value="MANNOSE, PHOSPHOLIPASE, LECTIN RECEPTOR RELATED"/>
    <property type="match status" value="1"/>
</dbReference>
<dbReference type="InterPro" id="IPR016186">
    <property type="entry name" value="C-type_lectin-like/link_sf"/>
</dbReference>
<name>A0A3Q1C4T7_AMPOC</name>
<evidence type="ECO:0000256" key="1">
    <source>
        <dbReference type="ARBA" id="ARBA00023157"/>
    </source>
</evidence>
<feature type="chain" id="PRO_5043388810" description="C-type lectin domain-containing protein" evidence="2">
    <location>
        <begin position="21"/>
        <end position="164"/>
    </location>
</feature>
<sequence>MVSSALLINVSPLFFTSASSINPPAPTKNPCPSGYTSWYQNCYKVVETPATWDDAEAACQQEGGNLASIDMSYDQFIRNMNYTKYHNIWIGLTRDSSFGWAWSDNMPVGFLNWAPGEPSAAFHPGDVAEENCVEMYHDGNWNDNNCLQKRGFACRHRQCKDFLD</sequence>
<dbReference type="SUPFAM" id="SSF56436">
    <property type="entry name" value="C-type lectin-like"/>
    <property type="match status" value="1"/>
</dbReference>
<accession>A0A3Q1C4T7</accession>